<dbReference type="AlphaFoldDB" id="A0A845B0Y3"/>
<evidence type="ECO:0000256" key="3">
    <source>
        <dbReference type="ARBA" id="ARBA00023054"/>
    </source>
</evidence>
<comment type="function">
    <text evidence="5">Required for morphogenesis and for the elongation of the flagellar filament by facilitating polymerization of the flagellin monomers at the tip of growing filament. Forms a capping structure, which prevents flagellin subunits (transported through the central channel of the flagellum) from leaking out without polymerization at the distal end.</text>
</comment>
<keyword evidence="4 5" id="KW-0975">Bacterial flagellum</keyword>
<reference evidence="8 9" key="1">
    <citation type="submission" date="2019-12" db="EMBL/GenBank/DDBJ databases">
        <title>Genomic-based taxomic classification of the family Erythrobacteraceae.</title>
        <authorList>
            <person name="Xu L."/>
        </authorList>
    </citation>
    <scope>NUCLEOTIDE SEQUENCE [LARGE SCALE GENOMIC DNA]</scope>
    <source>
        <strain evidence="8 9">KCTC 42453</strain>
    </source>
</reference>
<evidence type="ECO:0000256" key="4">
    <source>
        <dbReference type="ARBA" id="ARBA00023143"/>
    </source>
</evidence>
<evidence type="ECO:0000259" key="7">
    <source>
        <dbReference type="Pfam" id="PF07195"/>
    </source>
</evidence>
<dbReference type="GO" id="GO:0071973">
    <property type="term" value="P:bacterial-type flagellum-dependent cell motility"/>
    <property type="evidence" value="ECO:0007669"/>
    <property type="project" value="TreeGrafter"/>
</dbReference>
<dbReference type="PANTHER" id="PTHR30288">
    <property type="entry name" value="FLAGELLAR CAP/ASSEMBLY PROTEIN FLID"/>
    <property type="match status" value="1"/>
</dbReference>
<dbReference type="GO" id="GO:0005576">
    <property type="term" value="C:extracellular region"/>
    <property type="evidence" value="ECO:0007669"/>
    <property type="project" value="UniProtKB-SubCell"/>
</dbReference>
<dbReference type="GO" id="GO:0009424">
    <property type="term" value="C:bacterial-type flagellum hook"/>
    <property type="evidence" value="ECO:0007669"/>
    <property type="project" value="UniProtKB-UniRule"/>
</dbReference>
<dbReference type="EMBL" id="WTYL01000002">
    <property type="protein sequence ID" value="MXP44941.1"/>
    <property type="molecule type" value="Genomic_DNA"/>
</dbReference>
<gene>
    <name evidence="8" type="primary">fliD</name>
    <name evidence="8" type="ORF">GRI65_10785</name>
</gene>
<dbReference type="Pfam" id="PF02465">
    <property type="entry name" value="FliD_N"/>
    <property type="match status" value="1"/>
</dbReference>
<evidence type="ECO:0000256" key="1">
    <source>
        <dbReference type="ARBA" id="ARBA00009764"/>
    </source>
</evidence>
<organism evidence="8 9">
    <name type="scientific">Allopontixanthobacter sediminis</name>
    <dbReference type="NCBI Taxonomy" id="1689985"/>
    <lineage>
        <taxon>Bacteria</taxon>
        <taxon>Pseudomonadati</taxon>
        <taxon>Pseudomonadota</taxon>
        <taxon>Alphaproteobacteria</taxon>
        <taxon>Sphingomonadales</taxon>
        <taxon>Erythrobacteraceae</taxon>
        <taxon>Allopontixanthobacter</taxon>
    </lineage>
</organism>
<dbReference type="Pfam" id="PF07196">
    <property type="entry name" value="Flagellin_IN"/>
    <property type="match status" value="1"/>
</dbReference>
<dbReference type="InterPro" id="IPR010809">
    <property type="entry name" value="FliD_C"/>
</dbReference>
<keyword evidence="3 5" id="KW-0175">Coiled coil</keyword>
<evidence type="ECO:0000313" key="8">
    <source>
        <dbReference type="EMBL" id="MXP44941.1"/>
    </source>
</evidence>
<dbReference type="GO" id="GO:0009421">
    <property type="term" value="C:bacterial-type flagellum filament cap"/>
    <property type="evidence" value="ECO:0007669"/>
    <property type="project" value="InterPro"/>
</dbReference>
<comment type="caution">
    <text evidence="8">The sequence shown here is derived from an EMBL/GenBank/DDBJ whole genome shotgun (WGS) entry which is preliminary data.</text>
</comment>
<keyword evidence="5" id="KW-0964">Secreted</keyword>
<dbReference type="RefSeq" id="WP_160756471.1">
    <property type="nucleotide sequence ID" value="NZ_WTYL01000002.1"/>
</dbReference>
<accession>A0A845B0Y3</accession>
<dbReference type="OrthoDB" id="7388356at2"/>
<keyword evidence="8" id="KW-0966">Cell projection</keyword>
<dbReference type="PANTHER" id="PTHR30288:SF0">
    <property type="entry name" value="FLAGELLAR HOOK-ASSOCIATED PROTEIN 2"/>
    <property type="match status" value="1"/>
</dbReference>
<comment type="similarity">
    <text evidence="1 5">Belongs to the FliD family.</text>
</comment>
<sequence>METSTSSIVGALGAGSGVDMVKLAGDLAVARFATKVAQLEARSEQLETRISAASTLRNQMTQLASALGSRIRDGDLTPRALVANSSVASASVASGTTPSGAYSLEVTQLAGSQTLVAPPYSSSSDVVGEGTLTLRFGTVSGTGFAADAARDPVTIDVAAGATLSEVAAAINASGSGVTAYVASGSDGARLVYKGADGAANGFTVDATGTSASGGAPSAGNIDYLAWTPAADTGQLRQTAADARILFDTVEITSASNQVRGLPGGLSLSLTGTNTGAPTRIGFSSTTGEISGVMADFVTALNEISSQLAASADPISGELGSDPGARRLKREMAKLAGSVVMPGAAPGEPRTLGDLGLAITRDGTFRLDTDRLSATLESNPDAAAAMFTTGLFGVFGTFDKLARAMGTSGDPGTLGGSVTRYTKQAGKITEQLSDIAEKQEALRAQLTTQFSRSDIRVSNSQSTLSFLQAQIDQWNSGN</sequence>
<feature type="domain" description="Flagellar hook-associated protein 2 N-terminal" evidence="6">
    <location>
        <begin position="16"/>
        <end position="113"/>
    </location>
</feature>
<feature type="coiled-coil region" evidence="5">
    <location>
        <begin position="29"/>
        <end position="56"/>
    </location>
</feature>
<keyword evidence="8" id="KW-0969">Cilium</keyword>
<evidence type="ECO:0000256" key="2">
    <source>
        <dbReference type="ARBA" id="ARBA00011255"/>
    </source>
</evidence>
<dbReference type="InterPro" id="IPR040026">
    <property type="entry name" value="FliD"/>
</dbReference>
<comment type="subunit">
    <text evidence="2 5">Homopentamer.</text>
</comment>
<protein>
    <recommendedName>
        <fullName evidence="5">Flagellar hook-associated protein 2</fullName>
        <shortName evidence="5">HAP2</shortName>
    </recommendedName>
    <alternativeName>
        <fullName evidence="5">Flagellar cap protein</fullName>
    </alternativeName>
</protein>
<evidence type="ECO:0000313" key="9">
    <source>
        <dbReference type="Proteomes" id="UP000431922"/>
    </source>
</evidence>
<comment type="subcellular location">
    <subcellularLocation>
        <location evidence="5">Secreted</location>
    </subcellularLocation>
    <subcellularLocation>
        <location evidence="5">Bacterial flagellum</location>
    </subcellularLocation>
</comment>
<dbReference type="Pfam" id="PF07195">
    <property type="entry name" value="FliD_C"/>
    <property type="match status" value="1"/>
</dbReference>
<keyword evidence="9" id="KW-1185">Reference proteome</keyword>
<dbReference type="Proteomes" id="UP000431922">
    <property type="component" value="Unassembled WGS sequence"/>
</dbReference>
<dbReference type="InterPro" id="IPR003481">
    <property type="entry name" value="FliD_N"/>
</dbReference>
<evidence type="ECO:0000259" key="6">
    <source>
        <dbReference type="Pfam" id="PF02465"/>
    </source>
</evidence>
<evidence type="ECO:0000256" key="5">
    <source>
        <dbReference type="RuleBase" id="RU362066"/>
    </source>
</evidence>
<dbReference type="InterPro" id="IPR010810">
    <property type="entry name" value="Flagellin_hook_IN_motif"/>
</dbReference>
<keyword evidence="8" id="KW-0282">Flagellum</keyword>
<dbReference type="GO" id="GO:0007155">
    <property type="term" value="P:cell adhesion"/>
    <property type="evidence" value="ECO:0007669"/>
    <property type="project" value="InterPro"/>
</dbReference>
<name>A0A845B0Y3_9SPHN</name>
<feature type="domain" description="Flagellar hook-associated protein 2 C-terminal" evidence="7">
    <location>
        <begin position="239"/>
        <end position="457"/>
    </location>
</feature>
<proteinExistence type="inferred from homology"/>